<evidence type="ECO:0000313" key="10">
    <source>
        <dbReference type="EMBL" id="PGH15066.1"/>
    </source>
</evidence>
<dbReference type="PANTHER" id="PTHR21039:SF0">
    <property type="entry name" value="HISTIDINOL-PHOSPHATASE"/>
    <property type="match status" value="1"/>
</dbReference>
<dbReference type="OrthoDB" id="5957391at2759"/>
<dbReference type="Proteomes" id="UP000224634">
    <property type="component" value="Unassembled WGS sequence"/>
</dbReference>
<dbReference type="GO" id="GO:0000105">
    <property type="term" value="P:L-histidine biosynthetic process"/>
    <property type="evidence" value="ECO:0007669"/>
    <property type="project" value="UniProtKB-UniRule"/>
</dbReference>
<sequence>MPFSHHSHSGQFCEGHAKNTLEDIIQTAVRQNMRVYAVTEHMPREEQDFYPEEIEANGTESGLIANEAAFFKEAQQLRSKYPSINIPIGFECDWVRPSSLTWIQNSLAKFRWDLFVGSVHHVHSVPIDFDTPFYHKARQISGGTDEQLFADYFDAQFDMFKALKPPVIGHFDLIRLKSDDPERSFKQWPTVWEKILRNLDFVAEYGGILELNSASLRKGMSEPYPKAEICKEFLSRNGRFCLSDDSHGIDQVGLNYHRVLEFVERVGIHTIHYLEHTPSQLPEPFDGRFPNTRVESVTLEDLKKFPFWTQAP</sequence>
<keyword evidence="11" id="KW-1185">Reference proteome</keyword>
<keyword evidence="5 8" id="KW-0378">Hydrolase</keyword>
<comment type="catalytic activity">
    <reaction evidence="7 8">
        <text>L-histidinol phosphate + H2O = L-histidinol + phosphate</text>
        <dbReference type="Rhea" id="RHEA:14465"/>
        <dbReference type="ChEBI" id="CHEBI:15377"/>
        <dbReference type="ChEBI" id="CHEBI:43474"/>
        <dbReference type="ChEBI" id="CHEBI:57699"/>
        <dbReference type="ChEBI" id="CHEBI:57980"/>
        <dbReference type="EC" id="3.1.3.15"/>
    </reaction>
</comment>
<dbReference type="UniPathway" id="UPA00031">
    <property type="reaction ID" value="UER00013"/>
</dbReference>
<evidence type="ECO:0000256" key="1">
    <source>
        <dbReference type="ARBA" id="ARBA00004970"/>
    </source>
</evidence>
<gene>
    <name evidence="10" type="ORF">AJ80_05691</name>
</gene>
<dbReference type="GO" id="GO:0004401">
    <property type="term" value="F:histidinol-phosphatase activity"/>
    <property type="evidence" value="ECO:0007669"/>
    <property type="project" value="UniProtKB-UniRule"/>
</dbReference>
<evidence type="ECO:0000313" key="11">
    <source>
        <dbReference type="Proteomes" id="UP000224634"/>
    </source>
</evidence>
<proteinExistence type="inferred from homology"/>
<dbReference type="EC" id="3.1.3.15" evidence="3 8"/>
<dbReference type="GO" id="GO:0005737">
    <property type="term" value="C:cytoplasm"/>
    <property type="evidence" value="ECO:0007669"/>
    <property type="project" value="TreeGrafter"/>
</dbReference>
<dbReference type="NCBIfam" id="TIGR01856">
    <property type="entry name" value="hisJ_fam"/>
    <property type="match status" value="1"/>
</dbReference>
<evidence type="ECO:0000256" key="2">
    <source>
        <dbReference type="ARBA" id="ARBA00009152"/>
    </source>
</evidence>
<dbReference type="AlphaFoldDB" id="A0A2B7Y0S5"/>
<dbReference type="InterPro" id="IPR010140">
    <property type="entry name" value="Histidinol_P_phosphatase_HisJ"/>
</dbReference>
<evidence type="ECO:0000256" key="6">
    <source>
        <dbReference type="ARBA" id="ARBA00023102"/>
    </source>
</evidence>
<evidence type="ECO:0000256" key="8">
    <source>
        <dbReference type="RuleBase" id="RU366003"/>
    </source>
</evidence>
<evidence type="ECO:0000259" key="9">
    <source>
        <dbReference type="Pfam" id="PF02811"/>
    </source>
</evidence>
<dbReference type="CDD" id="cd12110">
    <property type="entry name" value="PHP_HisPPase_Hisj_like"/>
    <property type="match status" value="1"/>
</dbReference>
<dbReference type="InterPro" id="IPR004013">
    <property type="entry name" value="PHP_dom"/>
</dbReference>
<dbReference type="PANTHER" id="PTHR21039">
    <property type="entry name" value="HISTIDINOL PHOSPHATASE-RELATED"/>
    <property type="match status" value="1"/>
</dbReference>
<protein>
    <recommendedName>
        <fullName evidence="3 8">Histidinol-phosphatase</fullName>
        <shortName evidence="8">HolPase</shortName>
        <ecNumber evidence="3 8">3.1.3.15</ecNumber>
    </recommendedName>
</protein>
<reference evidence="10 11" key="1">
    <citation type="submission" date="2017-10" db="EMBL/GenBank/DDBJ databases">
        <title>Comparative genomics in systemic dimorphic fungi from Ajellomycetaceae.</title>
        <authorList>
            <person name="Munoz J.F."/>
            <person name="Mcewen J.G."/>
            <person name="Clay O.K."/>
            <person name="Cuomo C.A."/>
        </authorList>
    </citation>
    <scope>NUCLEOTIDE SEQUENCE [LARGE SCALE GENOMIC DNA]</scope>
    <source>
        <strain evidence="10 11">UAMH7299</strain>
    </source>
</reference>
<dbReference type="STRING" id="1447883.A0A2B7Y0S5"/>
<dbReference type="EMBL" id="PDNA01000086">
    <property type="protein sequence ID" value="PGH15066.1"/>
    <property type="molecule type" value="Genomic_DNA"/>
</dbReference>
<name>A0A2B7Y0S5_POLH7</name>
<keyword evidence="4 8" id="KW-0028">Amino-acid biosynthesis</keyword>
<organism evidence="10 11">
    <name type="scientific">Polytolypa hystricis (strain UAMH7299)</name>
    <dbReference type="NCBI Taxonomy" id="1447883"/>
    <lineage>
        <taxon>Eukaryota</taxon>
        <taxon>Fungi</taxon>
        <taxon>Dikarya</taxon>
        <taxon>Ascomycota</taxon>
        <taxon>Pezizomycotina</taxon>
        <taxon>Eurotiomycetes</taxon>
        <taxon>Eurotiomycetidae</taxon>
        <taxon>Onygenales</taxon>
        <taxon>Onygenales incertae sedis</taxon>
        <taxon>Polytolypa</taxon>
    </lineage>
</organism>
<dbReference type="SUPFAM" id="SSF89550">
    <property type="entry name" value="PHP domain-like"/>
    <property type="match status" value="1"/>
</dbReference>
<comment type="caution">
    <text evidence="10">The sequence shown here is derived from an EMBL/GenBank/DDBJ whole genome shotgun (WGS) entry which is preliminary data.</text>
</comment>
<dbReference type="FunFam" id="3.20.20.140:FF:000059">
    <property type="entry name" value="Histidinol-phosphatase"/>
    <property type="match status" value="1"/>
</dbReference>
<evidence type="ECO:0000256" key="4">
    <source>
        <dbReference type="ARBA" id="ARBA00022605"/>
    </source>
</evidence>
<accession>A0A2B7Y0S5</accession>
<dbReference type="Pfam" id="PF02811">
    <property type="entry name" value="PHP"/>
    <property type="match status" value="1"/>
</dbReference>
<feature type="domain" description="PHP" evidence="9">
    <location>
        <begin position="5"/>
        <end position="214"/>
    </location>
</feature>
<evidence type="ECO:0000256" key="3">
    <source>
        <dbReference type="ARBA" id="ARBA00013085"/>
    </source>
</evidence>
<keyword evidence="6 8" id="KW-0368">Histidine biosynthesis</keyword>
<evidence type="ECO:0000256" key="5">
    <source>
        <dbReference type="ARBA" id="ARBA00022801"/>
    </source>
</evidence>
<comment type="pathway">
    <text evidence="1 8">Amino-acid biosynthesis; L-histidine biosynthesis; L-histidine from 5-phospho-alpha-D-ribose 1-diphosphate: step 8/9.</text>
</comment>
<evidence type="ECO:0000256" key="7">
    <source>
        <dbReference type="ARBA" id="ARBA00049158"/>
    </source>
</evidence>
<comment type="similarity">
    <text evidence="2 8">Belongs to the PHP hydrolase family. HisK subfamily.</text>
</comment>
<dbReference type="InterPro" id="IPR016195">
    <property type="entry name" value="Pol/histidinol_Pase-like"/>
</dbReference>
<dbReference type="Gene3D" id="3.20.20.140">
    <property type="entry name" value="Metal-dependent hydrolases"/>
    <property type="match status" value="1"/>
</dbReference>